<dbReference type="PANTHER" id="PTHR30605">
    <property type="entry name" value="ANHYDRO-N-ACETYLMURAMIC ACID KINASE"/>
    <property type="match status" value="1"/>
</dbReference>
<comment type="caution">
    <text evidence="2">The sequence shown here is derived from an EMBL/GenBank/DDBJ whole genome shotgun (WGS) entry which is preliminary data.</text>
</comment>
<dbReference type="Pfam" id="PF03702">
    <property type="entry name" value="AnmK"/>
    <property type="match status" value="1"/>
</dbReference>
<dbReference type="EMBL" id="DROP01000301">
    <property type="protein sequence ID" value="HHI89195.1"/>
    <property type="molecule type" value="Genomic_DNA"/>
</dbReference>
<keyword evidence="2" id="KW-0808">Transferase</keyword>
<dbReference type="Proteomes" id="UP000885806">
    <property type="component" value="Unassembled WGS sequence"/>
</dbReference>
<dbReference type="Gene3D" id="3.30.420.40">
    <property type="match status" value="1"/>
</dbReference>
<gene>
    <name evidence="2" type="ORF">ENK01_04495</name>
</gene>
<accession>A0A7V5NXY1</accession>
<evidence type="ECO:0000256" key="1">
    <source>
        <dbReference type="ARBA" id="ARBA00023277"/>
    </source>
</evidence>
<feature type="non-terminal residue" evidence="2">
    <location>
        <position position="247"/>
    </location>
</feature>
<name>A0A7V5NXY1_9PROT</name>
<evidence type="ECO:0000313" key="2">
    <source>
        <dbReference type="EMBL" id="HHI89195.1"/>
    </source>
</evidence>
<dbReference type="GO" id="GO:0009254">
    <property type="term" value="P:peptidoglycan turnover"/>
    <property type="evidence" value="ECO:0007669"/>
    <property type="project" value="InterPro"/>
</dbReference>
<proteinExistence type="predicted"/>
<keyword evidence="2" id="KW-0418">Kinase</keyword>
<dbReference type="SUPFAM" id="SSF53067">
    <property type="entry name" value="Actin-like ATPase domain"/>
    <property type="match status" value="1"/>
</dbReference>
<reference evidence="2" key="1">
    <citation type="journal article" date="2020" name="mSystems">
        <title>Genome- and Community-Level Interaction Insights into Carbon Utilization and Element Cycling Functions of Hydrothermarchaeota in Hydrothermal Sediment.</title>
        <authorList>
            <person name="Zhou Z."/>
            <person name="Liu Y."/>
            <person name="Xu W."/>
            <person name="Pan J."/>
            <person name="Luo Z.H."/>
            <person name="Li M."/>
        </authorList>
    </citation>
    <scope>NUCLEOTIDE SEQUENCE [LARGE SCALE GENOMIC DNA]</scope>
    <source>
        <strain evidence="2">HyVt-538</strain>
    </source>
</reference>
<sequence>MGLGKSSDKIYTAKIYTALGLMSGTSLDGVDAAIIRTDGESIHAFGPSCFRPYTDVEREILLEATGRAMQWRFGGARPDFSAAEAVLHQAHIEAAREIFTGDVDVIGFHGQTLIHISPQNGRLAQSLQIGDGHRLAEALKRPVVFDFRSADIEAGGQGAPLVPVYHQALVRRAGLERPVAIVNIGGVSNLTYIGADGLWATDCGPGNGPLDDWVAACGLGAYDVDGRLSSAGKPDTARVARWLDKPF</sequence>
<organism evidence="2">
    <name type="scientific">Hellea balneolensis</name>
    <dbReference type="NCBI Taxonomy" id="287478"/>
    <lineage>
        <taxon>Bacteria</taxon>
        <taxon>Pseudomonadati</taxon>
        <taxon>Pseudomonadota</taxon>
        <taxon>Alphaproteobacteria</taxon>
        <taxon>Maricaulales</taxon>
        <taxon>Robiginitomaculaceae</taxon>
        <taxon>Hellea</taxon>
    </lineage>
</organism>
<dbReference type="GO" id="GO:0005524">
    <property type="term" value="F:ATP binding"/>
    <property type="evidence" value="ECO:0007669"/>
    <property type="project" value="InterPro"/>
</dbReference>
<protein>
    <submittedName>
        <fullName evidence="2">Anhydro-N-acetylmuramic acid kinase</fullName>
    </submittedName>
</protein>
<keyword evidence="1" id="KW-0119">Carbohydrate metabolism</keyword>
<dbReference type="GO" id="GO:0016773">
    <property type="term" value="F:phosphotransferase activity, alcohol group as acceptor"/>
    <property type="evidence" value="ECO:0007669"/>
    <property type="project" value="InterPro"/>
</dbReference>
<dbReference type="AlphaFoldDB" id="A0A7V5NXY1"/>
<dbReference type="InterPro" id="IPR043129">
    <property type="entry name" value="ATPase_NBD"/>
</dbReference>
<dbReference type="PANTHER" id="PTHR30605:SF0">
    <property type="entry name" value="ANHYDRO-N-ACETYLMURAMIC ACID KINASE"/>
    <property type="match status" value="1"/>
</dbReference>
<dbReference type="InterPro" id="IPR005338">
    <property type="entry name" value="Anhydro_N_Ac-Mur_kinase"/>
</dbReference>
<dbReference type="GO" id="GO:0016301">
    <property type="term" value="F:kinase activity"/>
    <property type="evidence" value="ECO:0007669"/>
    <property type="project" value="UniProtKB-KW"/>
</dbReference>
<dbReference type="GO" id="GO:0006040">
    <property type="term" value="P:amino sugar metabolic process"/>
    <property type="evidence" value="ECO:0007669"/>
    <property type="project" value="InterPro"/>
</dbReference>